<evidence type="ECO:0000256" key="2">
    <source>
        <dbReference type="ARBA" id="ARBA00022676"/>
    </source>
</evidence>
<feature type="domain" description="Glycosyltransferase 2-like" evidence="8">
    <location>
        <begin position="21"/>
        <end position="167"/>
    </location>
</feature>
<keyword evidence="4" id="KW-0812">Transmembrane</keyword>
<dbReference type="InterPro" id="IPR029044">
    <property type="entry name" value="Nucleotide-diphossugar_trans"/>
</dbReference>
<dbReference type="InterPro" id="IPR001173">
    <property type="entry name" value="Glyco_trans_2-like"/>
</dbReference>
<keyword evidence="7" id="KW-0472">Membrane</keyword>
<dbReference type="AlphaFoldDB" id="A0A398BZL8"/>
<evidence type="ECO:0000256" key="1">
    <source>
        <dbReference type="ARBA" id="ARBA00022475"/>
    </source>
</evidence>
<keyword evidence="2" id="KW-0328">Glycosyltransferase</keyword>
<keyword evidence="1" id="KW-1003">Cell membrane</keyword>
<dbReference type="PANTHER" id="PTHR48090:SF3">
    <property type="entry name" value="UNDECAPRENYL-PHOSPHATE 4-DEOXY-4-FORMAMIDO-L-ARABINOSE TRANSFERASE"/>
    <property type="match status" value="1"/>
</dbReference>
<dbReference type="GO" id="GO:0099621">
    <property type="term" value="F:undecaprenyl-phosphate 4-deoxy-4-formamido-L-arabinose transferase activity"/>
    <property type="evidence" value="ECO:0007669"/>
    <property type="project" value="TreeGrafter"/>
</dbReference>
<evidence type="ECO:0000256" key="4">
    <source>
        <dbReference type="ARBA" id="ARBA00022692"/>
    </source>
</evidence>
<protein>
    <submittedName>
        <fullName evidence="9">Glycosyltransferase family 2 protein</fullName>
    </submittedName>
</protein>
<evidence type="ECO:0000256" key="7">
    <source>
        <dbReference type="ARBA" id="ARBA00023136"/>
    </source>
</evidence>
<evidence type="ECO:0000313" key="10">
    <source>
        <dbReference type="Proteomes" id="UP000266649"/>
    </source>
</evidence>
<keyword evidence="3 9" id="KW-0808">Transferase</keyword>
<gene>
    <name evidence="9" type="ORF">D2N39_06860</name>
</gene>
<dbReference type="InterPro" id="IPR050256">
    <property type="entry name" value="Glycosyltransferase_2"/>
</dbReference>
<sequence>MNAVHPARLAPHLIETVPVVSVVVPLHDEALNIAPLATRILDILDGQAFELILVDDGSRDATRAEILGLARQDRRIRVLVHDRAAGQSAAVHSGARAARGRIVVTLDGDGQNPPVNIPALIAPLMAPRRDPALALVAGQRVGRRDTMGRRLASRFANGLRGWLLGDRTRDTGCGLKAFDRAAYLALPYFNHQHRFLPALFLRDGWQVAHVEVTHAPRLAGRSKYTNLGRALVGITDLAGVAWLIRRRKRETPREITPEAGA</sequence>
<evidence type="ECO:0000256" key="3">
    <source>
        <dbReference type="ARBA" id="ARBA00022679"/>
    </source>
</evidence>
<reference evidence="9 10" key="1">
    <citation type="submission" date="2018-09" db="EMBL/GenBank/DDBJ databases">
        <title>Gemmobacter lutimaris sp. nov., a marine bacterium isolated from tidal flat.</title>
        <authorList>
            <person name="Lee D.W."/>
            <person name="Yoo Y."/>
            <person name="Kim J.-J."/>
            <person name="Kim B.S."/>
        </authorList>
    </citation>
    <scope>NUCLEOTIDE SEQUENCE [LARGE SCALE GENOMIC DNA]</scope>
    <source>
        <strain evidence="9 10">YJ-T1-11</strain>
    </source>
</reference>
<name>A0A398BZL8_9RHOB</name>
<dbReference type="CDD" id="cd04179">
    <property type="entry name" value="DPM_DPG-synthase_like"/>
    <property type="match status" value="1"/>
</dbReference>
<accession>A0A398BZL8</accession>
<evidence type="ECO:0000256" key="5">
    <source>
        <dbReference type="ARBA" id="ARBA00022985"/>
    </source>
</evidence>
<dbReference type="GO" id="GO:0005886">
    <property type="term" value="C:plasma membrane"/>
    <property type="evidence" value="ECO:0007669"/>
    <property type="project" value="TreeGrafter"/>
</dbReference>
<dbReference type="SUPFAM" id="SSF53448">
    <property type="entry name" value="Nucleotide-diphospho-sugar transferases"/>
    <property type="match status" value="1"/>
</dbReference>
<evidence type="ECO:0000259" key="8">
    <source>
        <dbReference type="Pfam" id="PF00535"/>
    </source>
</evidence>
<keyword evidence="5" id="KW-0448">Lipopolysaccharide biosynthesis</keyword>
<dbReference type="EMBL" id="QXXQ01000003">
    <property type="protein sequence ID" value="RID92656.1"/>
    <property type="molecule type" value="Genomic_DNA"/>
</dbReference>
<dbReference type="Proteomes" id="UP000266649">
    <property type="component" value="Unassembled WGS sequence"/>
</dbReference>
<evidence type="ECO:0000313" key="9">
    <source>
        <dbReference type="EMBL" id="RID92656.1"/>
    </source>
</evidence>
<proteinExistence type="predicted"/>
<dbReference type="GO" id="GO:0009103">
    <property type="term" value="P:lipopolysaccharide biosynthetic process"/>
    <property type="evidence" value="ECO:0007669"/>
    <property type="project" value="UniProtKB-KW"/>
</dbReference>
<dbReference type="FunFam" id="3.90.550.10:FF:000170">
    <property type="entry name" value="Dolichol-phosphate mannosyltransferase"/>
    <property type="match status" value="1"/>
</dbReference>
<evidence type="ECO:0000256" key="6">
    <source>
        <dbReference type="ARBA" id="ARBA00022989"/>
    </source>
</evidence>
<dbReference type="PANTHER" id="PTHR48090">
    <property type="entry name" value="UNDECAPRENYL-PHOSPHATE 4-DEOXY-4-FORMAMIDO-L-ARABINOSE TRANSFERASE-RELATED"/>
    <property type="match status" value="1"/>
</dbReference>
<keyword evidence="10" id="KW-1185">Reference proteome</keyword>
<organism evidence="9 10">
    <name type="scientific">Gemmobacter lutimaris</name>
    <dbReference type="NCBI Taxonomy" id="2306023"/>
    <lineage>
        <taxon>Bacteria</taxon>
        <taxon>Pseudomonadati</taxon>
        <taxon>Pseudomonadota</taxon>
        <taxon>Alphaproteobacteria</taxon>
        <taxon>Rhodobacterales</taxon>
        <taxon>Paracoccaceae</taxon>
        <taxon>Gemmobacter</taxon>
    </lineage>
</organism>
<comment type="caution">
    <text evidence="9">The sequence shown here is derived from an EMBL/GenBank/DDBJ whole genome shotgun (WGS) entry which is preliminary data.</text>
</comment>
<dbReference type="OrthoDB" id="9807795at2"/>
<dbReference type="Gene3D" id="3.90.550.10">
    <property type="entry name" value="Spore Coat Polysaccharide Biosynthesis Protein SpsA, Chain A"/>
    <property type="match status" value="1"/>
</dbReference>
<dbReference type="Pfam" id="PF00535">
    <property type="entry name" value="Glycos_transf_2"/>
    <property type="match status" value="1"/>
</dbReference>
<keyword evidence="6" id="KW-1133">Transmembrane helix</keyword>